<dbReference type="RefSeq" id="XP_025381022.1">
    <property type="nucleotide sequence ID" value="XM_025520639.1"/>
</dbReference>
<feature type="domain" description="Cupin type-1" evidence="1">
    <location>
        <begin position="5"/>
        <end position="64"/>
    </location>
</feature>
<dbReference type="PANTHER" id="PTHR36448:SF3">
    <property type="entry name" value="CUPIN TYPE-2 DOMAIN-CONTAINING PROTEIN"/>
    <property type="match status" value="1"/>
</dbReference>
<dbReference type="InterPro" id="IPR006045">
    <property type="entry name" value="Cupin_1"/>
</dbReference>
<reference evidence="2 3" key="1">
    <citation type="journal article" date="2018" name="Mol. Biol. Evol.">
        <title>Broad Genomic Sampling Reveals a Smut Pathogenic Ancestry of the Fungal Clade Ustilaginomycotina.</title>
        <authorList>
            <person name="Kijpornyongpan T."/>
            <person name="Mondo S.J."/>
            <person name="Barry K."/>
            <person name="Sandor L."/>
            <person name="Lee J."/>
            <person name="Lipzen A."/>
            <person name="Pangilinan J."/>
            <person name="LaButti K."/>
            <person name="Hainaut M."/>
            <person name="Henrissat B."/>
            <person name="Grigoriev I.V."/>
            <person name="Spatafora J.W."/>
            <person name="Aime M.C."/>
        </authorList>
    </citation>
    <scope>NUCLEOTIDE SEQUENCE [LARGE SCALE GENOMIC DNA]</scope>
    <source>
        <strain evidence="2 3">MCA 4198</strain>
    </source>
</reference>
<dbReference type="OrthoDB" id="2446447at2759"/>
<keyword evidence="3" id="KW-1185">Reference proteome</keyword>
<organism evidence="2 3">
    <name type="scientific">Acaromyces ingoldii</name>
    <dbReference type="NCBI Taxonomy" id="215250"/>
    <lineage>
        <taxon>Eukaryota</taxon>
        <taxon>Fungi</taxon>
        <taxon>Dikarya</taxon>
        <taxon>Basidiomycota</taxon>
        <taxon>Ustilaginomycotina</taxon>
        <taxon>Exobasidiomycetes</taxon>
        <taxon>Exobasidiales</taxon>
        <taxon>Cryptobasidiaceae</taxon>
        <taxon>Acaromyces</taxon>
    </lineage>
</organism>
<proteinExistence type="predicted"/>
<gene>
    <name evidence="2" type="ORF">FA10DRAFT_264421</name>
</gene>
<dbReference type="STRING" id="215250.A0A316YYI2"/>
<protein>
    <recommendedName>
        <fullName evidence="1">Cupin type-1 domain-containing protein</fullName>
    </recommendedName>
</protein>
<dbReference type="Proteomes" id="UP000245768">
    <property type="component" value="Unassembled WGS sequence"/>
</dbReference>
<accession>A0A316YYI2</accession>
<dbReference type="Gene3D" id="2.60.120.10">
    <property type="entry name" value="Jelly Rolls"/>
    <property type="match status" value="1"/>
</dbReference>
<evidence type="ECO:0000313" key="3">
    <source>
        <dbReference type="Proteomes" id="UP000245768"/>
    </source>
</evidence>
<dbReference type="SUPFAM" id="SSF51182">
    <property type="entry name" value="RmlC-like cupins"/>
    <property type="match status" value="1"/>
</dbReference>
<evidence type="ECO:0000313" key="2">
    <source>
        <dbReference type="EMBL" id="PWN93824.1"/>
    </source>
</evidence>
<dbReference type="GeneID" id="37042555"/>
<dbReference type="AlphaFoldDB" id="A0A316YYI2"/>
<sequence length="88" mass="9359">MYKQAHYHTTTHELLCIVRGTATIQLGGTDERARPGPGPSSESSCTTINVEPGDVLLLPAGYAHRALQDAGGFTMVGSYPIGAEKWDS</sequence>
<dbReference type="InterPro" id="IPR014710">
    <property type="entry name" value="RmlC-like_jellyroll"/>
</dbReference>
<dbReference type="InterPro" id="IPR011051">
    <property type="entry name" value="RmlC_Cupin_sf"/>
</dbReference>
<evidence type="ECO:0000259" key="1">
    <source>
        <dbReference type="Pfam" id="PF00190"/>
    </source>
</evidence>
<dbReference type="InterPro" id="IPR047121">
    <property type="entry name" value="YjiB-like"/>
</dbReference>
<name>A0A316YYI2_9BASI</name>
<dbReference type="PANTHER" id="PTHR36448">
    <property type="entry name" value="BLR7373 PROTEIN"/>
    <property type="match status" value="1"/>
</dbReference>
<dbReference type="EMBL" id="KZ819634">
    <property type="protein sequence ID" value="PWN93824.1"/>
    <property type="molecule type" value="Genomic_DNA"/>
</dbReference>
<feature type="non-terminal residue" evidence="2">
    <location>
        <position position="88"/>
    </location>
</feature>
<dbReference type="Pfam" id="PF00190">
    <property type="entry name" value="Cupin_1"/>
    <property type="match status" value="1"/>
</dbReference>
<dbReference type="InParanoid" id="A0A316YYI2"/>